<dbReference type="Gene3D" id="1.20.120.1900">
    <property type="entry name" value="Gamma-tubulin complex, C-terminal domain"/>
    <property type="match status" value="1"/>
</dbReference>
<dbReference type="GO" id="GO:0007020">
    <property type="term" value="P:microtubule nucleation"/>
    <property type="evidence" value="ECO:0007669"/>
    <property type="project" value="InterPro"/>
</dbReference>
<evidence type="ECO:0000259" key="6">
    <source>
        <dbReference type="Pfam" id="PF04130"/>
    </source>
</evidence>
<evidence type="ECO:0000256" key="2">
    <source>
        <dbReference type="ARBA" id="ARBA00022490"/>
    </source>
</evidence>
<keyword evidence="2 5" id="KW-0963">Cytoplasm</keyword>
<gene>
    <name evidence="7" type="primary">Grip84_0</name>
    <name evidence="7" type="ORF">Bhyg_16064</name>
</gene>
<dbReference type="GO" id="GO:0005874">
    <property type="term" value="C:microtubule"/>
    <property type="evidence" value="ECO:0007669"/>
    <property type="project" value="UniProtKB-KW"/>
</dbReference>
<keyword evidence="4 5" id="KW-0206">Cytoskeleton</keyword>
<dbReference type="PANTHER" id="PTHR19302">
    <property type="entry name" value="GAMMA TUBULIN COMPLEX PROTEIN"/>
    <property type="match status" value="1"/>
</dbReference>
<evidence type="ECO:0000313" key="8">
    <source>
        <dbReference type="Proteomes" id="UP001151699"/>
    </source>
</evidence>
<dbReference type="Pfam" id="PF04130">
    <property type="entry name" value="GCP_C_terminal"/>
    <property type="match status" value="1"/>
</dbReference>
<dbReference type="GO" id="GO:0051011">
    <property type="term" value="F:microtubule minus-end binding"/>
    <property type="evidence" value="ECO:0007669"/>
    <property type="project" value="TreeGrafter"/>
</dbReference>
<dbReference type="GO" id="GO:0000278">
    <property type="term" value="P:mitotic cell cycle"/>
    <property type="evidence" value="ECO:0007669"/>
    <property type="project" value="TreeGrafter"/>
</dbReference>
<organism evidence="7 8">
    <name type="scientific">Pseudolycoriella hygida</name>
    <dbReference type="NCBI Taxonomy" id="35572"/>
    <lineage>
        <taxon>Eukaryota</taxon>
        <taxon>Metazoa</taxon>
        <taxon>Ecdysozoa</taxon>
        <taxon>Arthropoda</taxon>
        <taxon>Hexapoda</taxon>
        <taxon>Insecta</taxon>
        <taxon>Pterygota</taxon>
        <taxon>Neoptera</taxon>
        <taxon>Endopterygota</taxon>
        <taxon>Diptera</taxon>
        <taxon>Nematocera</taxon>
        <taxon>Sciaroidea</taxon>
        <taxon>Sciaridae</taxon>
        <taxon>Pseudolycoriella</taxon>
    </lineage>
</organism>
<comment type="similarity">
    <text evidence="1 5">Belongs to the TUBGCP family.</text>
</comment>
<comment type="caution">
    <text evidence="7">The sequence shown here is derived from an EMBL/GenBank/DDBJ whole genome shotgun (WGS) entry which is preliminary data.</text>
</comment>
<name>A0A9Q0RUN4_9DIPT</name>
<reference evidence="7" key="1">
    <citation type="submission" date="2022-07" db="EMBL/GenBank/DDBJ databases">
        <authorList>
            <person name="Trinca V."/>
            <person name="Uliana J.V.C."/>
            <person name="Torres T.T."/>
            <person name="Ward R.J."/>
            <person name="Monesi N."/>
        </authorList>
    </citation>
    <scope>NUCLEOTIDE SEQUENCE</scope>
    <source>
        <strain evidence="7">HSMRA1968</strain>
        <tissue evidence="7">Whole embryos</tissue>
    </source>
</reference>
<dbReference type="Proteomes" id="UP001151699">
    <property type="component" value="Unassembled WGS sequence"/>
</dbReference>
<dbReference type="PANTHER" id="PTHR19302:SF13">
    <property type="entry name" value="GAMMA-TUBULIN COMPLEX COMPONENT 2"/>
    <property type="match status" value="1"/>
</dbReference>
<dbReference type="InterPro" id="IPR040457">
    <property type="entry name" value="GCP_C"/>
</dbReference>
<evidence type="ECO:0000256" key="4">
    <source>
        <dbReference type="ARBA" id="ARBA00023212"/>
    </source>
</evidence>
<dbReference type="GO" id="GO:0043015">
    <property type="term" value="F:gamma-tubulin binding"/>
    <property type="evidence" value="ECO:0007669"/>
    <property type="project" value="InterPro"/>
</dbReference>
<evidence type="ECO:0000313" key="7">
    <source>
        <dbReference type="EMBL" id="KAJ6630897.1"/>
    </source>
</evidence>
<comment type="subcellular location">
    <subcellularLocation>
        <location evidence="5">Cytoplasm</location>
        <location evidence="5">Cytoskeleton</location>
        <location evidence="5">Microtubule organizing center</location>
    </subcellularLocation>
</comment>
<proteinExistence type="inferred from homology"/>
<dbReference type="GO" id="GO:0051321">
    <property type="term" value="P:meiotic cell cycle"/>
    <property type="evidence" value="ECO:0007669"/>
    <property type="project" value="TreeGrafter"/>
</dbReference>
<dbReference type="GO" id="GO:0000930">
    <property type="term" value="C:gamma-tubulin complex"/>
    <property type="evidence" value="ECO:0007669"/>
    <property type="project" value="TreeGrafter"/>
</dbReference>
<evidence type="ECO:0000256" key="1">
    <source>
        <dbReference type="ARBA" id="ARBA00010337"/>
    </source>
</evidence>
<evidence type="ECO:0000256" key="3">
    <source>
        <dbReference type="ARBA" id="ARBA00022701"/>
    </source>
</evidence>
<evidence type="ECO:0000256" key="5">
    <source>
        <dbReference type="RuleBase" id="RU363050"/>
    </source>
</evidence>
<dbReference type="OrthoDB" id="2192946at2759"/>
<keyword evidence="3 5" id="KW-0493">Microtubule</keyword>
<sequence length="349" mass="41189">MVLGDFINQFMDASDRELSKNVDKIQPMKLENLLGLTLRITSTKFDEYKDDLHCQLFPFELVKQMEKIHLAGCSYDDYWHGDKINLTGLECFSFRYDVKWPISLILNHYAIIQYQMLFRQLFYCKHVERQLCKVWKDNNNTKKFAPETAELYRSAFILRQRMMSAIQNIEYYMMIEVIEPAWLEFVSKIANVSDVDDVLLIHQDFLEVCLYNCMLKSPDLLRCVVKLCNICLNFCKFMQRAQLYFIDAELTSMLRSDDSNDSDSDVENLSQVQQSESSLAPTETFSERIKRFDLEFTFQLIGLMKKINDTAFDTNTSKLVNLVHRINFNSFYKQQLEQLSCKNDFKIPL</sequence>
<dbReference type="InterPro" id="IPR042241">
    <property type="entry name" value="GCP_C_sf"/>
</dbReference>
<accession>A0A9Q0RUN4</accession>
<feature type="domain" description="Gamma tubulin complex component C-terminal" evidence="6">
    <location>
        <begin position="4"/>
        <end position="332"/>
    </location>
</feature>
<dbReference type="GO" id="GO:0031122">
    <property type="term" value="P:cytoplasmic microtubule organization"/>
    <property type="evidence" value="ECO:0007669"/>
    <property type="project" value="TreeGrafter"/>
</dbReference>
<keyword evidence="8" id="KW-1185">Reference proteome</keyword>
<dbReference type="EMBL" id="WJQU01002750">
    <property type="protein sequence ID" value="KAJ6630897.1"/>
    <property type="molecule type" value="Genomic_DNA"/>
</dbReference>
<dbReference type="GO" id="GO:0051225">
    <property type="term" value="P:spindle assembly"/>
    <property type="evidence" value="ECO:0007669"/>
    <property type="project" value="TreeGrafter"/>
</dbReference>
<dbReference type="GO" id="GO:0000922">
    <property type="term" value="C:spindle pole"/>
    <property type="evidence" value="ECO:0007669"/>
    <property type="project" value="InterPro"/>
</dbReference>
<protein>
    <recommendedName>
        <fullName evidence="5">Gamma-tubulin complex component</fullName>
    </recommendedName>
</protein>
<dbReference type="AlphaFoldDB" id="A0A9Q0RUN4"/>
<dbReference type="InterPro" id="IPR007259">
    <property type="entry name" value="GCP"/>
</dbReference>